<dbReference type="EMBL" id="CM047908">
    <property type="protein sequence ID" value="KAJ0081435.1"/>
    <property type="molecule type" value="Genomic_DNA"/>
</dbReference>
<evidence type="ECO:0000313" key="2">
    <source>
        <dbReference type="Proteomes" id="UP001164250"/>
    </source>
</evidence>
<comment type="caution">
    <text evidence="1">The sequence shown here is derived from an EMBL/GenBank/DDBJ whole genome shotgun (WGS) entry which is preliminary data.</text>
</comment>
<sequence>MACDIKIGWAFVNILMLISTMQQCVLGLSQVPCFFIFGDSLSDSGNNNLLATLTKANYLPYGNDFAIGPTGRFCNGETRVDVIDKFLGFVNYIPPFAMATSYTLRVLNYAFSGSGILDHTGGNLGEHISLNQQLQNHKVTIKSIVAKLGTIDSATQYLNQCLYTVGMGTNDYANNYFSTLFSLKSLLFLNFSQFCNSLCLFLCLCYNELDFARSWSEEDCTPYTINVFPVNITGCVENLNHAAKLFNKKLKSLVDQLNTNLSDAKFIYVNKMHYVQVLKC</sequence>
<proteinExistence type="predicted"/>
<accession>A0ACC1A5D1</accession>
<evidence type="ECO:0000313" key="1">
    <source>
        <dbReference type="EMBL" id="KAJ0081435.1"/>
    </source>
</evidence>
<reference evidence="2" key="1">
    <citation type="journal article" date="2023" name="G3 (Bethesda)">
        <title>Genome assembly and association tests identify interacting loci associated with vigor, precocity, and sex in interspecific pistachio rootstocks.</title>
        <authorList>
            <person name="Palmer W."/>
            <person name="Jacygrad E."/>
            <person name="Sagayaradj S."/>
            <person name="Cavanaugh K."/>
            <person name="Han R."/>
            <person name="Bertier L."/>
            <person name="Beede B."/>
            <person name="Kafkas S."/>
            <person name="Golino D."/>
            <person name="Preece J."/>
            <person name="Michelmore R."/>
        </authorList>
    </citation>
    <scope>NUCLEOTIDE SEQUENCE [LARGE SCALE GENOMIC DNA]</scope>
</reference>
<gene>
    <name evidence="1" type="ORF">Patl1_10328</name>
</gene>
<name>A0ACC1A5D1_9ROSI</name>
<protein>
    <submittedName>
        <fullName evidence="1">Uncharacterized protein</fullName>
    </submittedName>
</protein>
<dbReference type="Proteomes" id="UP001164250">
    <property type="component" value="Chromosome 12"/>
</dbReference>
<keyword evidence="2" id="KW-1185">Reference proteome</keyword>
<organism evidence="1 2">
    <name type="scientific">Pistacia atlantica</name>
    <dbReference type="NCBI Taxonomy" id="434234"/>
    <lineage>
        <taxon>Eukaryota</taxon>
        <taxon>Viridiplantae</taxon>
        <taxon>Streptophyta</taxon>
        <taxon>Embryophyta</taxon>
        <taxon>Tracheophyta</taxon>
        <taxon>Spermatophyta</taxon>
        <taxon>Magnoliopsida</taxon>
        <taxon>eudicotyledons</taxon>
        <taxon>Gunneridae</taxon>
        <taxon>Pentapetalae</taxon>
        <taxon>rosids</taxon>
        <taxon>malvids</taxon>
        <taxon>Sapindales</taxon>
        <taxon>Anacardiaceae</taxon>
        <taxon>Pistacia</taxon>
    </lineage>
</organism>